<dbReference type="Proteomes" id="UP001153365">
    <property type="component" value="Unassembled WGS sequence"/>
</dbReference>
<dbReference type="InterPro" id="IPR014048">
    <property type="entry name" value="MethylDNA_cys_MeTrfase_DNA-bd"/>
</dbReference>
<dbReference type="SUPFAM" id="SSF46767">
    <property type="entry name" value="Methylated DNA-protein cysteine methyltransferase, C-terminal domain"/>
    <property type="match status" value="1"/>
</dbReference>
<gene>
    <name evidence="13" type="ORF">PPACK8108_LOCUS1399</name>
</gene>
<dbReference type="Pfam" id="PF01035">
    <property type="entry name" value="DNA_binding_1"/>
    <property type="match status" value="1"/>
</dbReference>
<sequence>MESGINLMPSYPAAGTRERSEYLNSEGKPISEFQWRVYDLTIQIPKGRITTYGHLAKQLSLEFSGNGRRMSSQAVGSALRKNPFAPTVPCHRVIKSNLYIGGFSGEYISTRSKKKSERSRLEGSVSGKVLRGMMTLSSEPSPGTCSSEFVEMVKRSKKVKEKIKILNDEGFDFDVNGFLKNSSSNFSKIDFYFS</sequence>
<evidence type="ECO:0000256" key="3">
    <source>
        <dbReference type="ARBA" id="ARBA00011918"/>
    </source>
</evidence>
<evidence type="ECO:0000256" key="7">
    <source>
        <dbReference type="ARBA" id="ARBA00022763"/>
    </source>
</evidence>
<evidence type="ECO:0000256" key="10">
    <source>
        <dbReference type="ARBA" id="ARBA00031621"/>
    </source>
</evidence>
<reference evidence="13" key="1">
    <citation type="submission" date="2022-06" db="EMBL/GenBank/DDBJ databases">
        <authorList>
            <consortium name="SYNGENTA / RWTH Aachen University"/>
        </authorList>
    </citation>
    <scope>NUCLEOTIDE SEQUENCE</scope>
</reference>
<evidence type="ECO:0000256" key="9">
    <source>
        <dbReference type="ARBA" id="ARBA00030795"/>
    </source>
</evidence>
<dbReference type="Gene3D" id="1.10.10.10">
    <property type="entry name" value="Winged helix-like DNA-binding domain superfamily/Winged helix DNA-binding domain"/>
    <property type="match status" value="1"/>
</dbReference>
<keyword evidence="5 13" id="KW-0489">Methyltransferase</keyword>
<keyword evidence="8" id="KW-0234">DNA repair</keyword>
<evidence type="ECO:0000256" key="2">
    <source>
        <dbReference type="ARBA" id="ARBA00008711"/>
    </source>
</evidence>
<comment type="caution">
    <text evidence="13">The sequence shown here is derived from an EMBL/GenBank/DDBJ whole genome shotgun (WGS) entry which is preliminary data.</text>
</comment>
<dbReference type="EMBL" id="CALTRL010000194">
    <property type="protein sequence ID" value="CAH7667026.1"/>
    <property type="molecule type" value="Genomic_DNA"/>
</dbReference>
<dbReference type="PROSITE" id="PS00374">
    <property type="entry name" value="MGMT"/>
    <property type="match status" value="1"/>
</dbReference>
<keyword evidence="6" id="KW-0808">Transferase</keyword>
<dbReference type="GO" id="GO:0032259">
    <property type="term" value="P:methylation"/>
    <property type="evidence" value="ECO:0007669"/>
    <property type="project" value="UniProtKB-KW"/>
</dbReference>
<dbReference type="GO" id="GO:0003908">
    <property type="term" value="F:methylated-DNA-[protein]-cysteine S-methyltransferase activity"/>
    <property type="evidence" value="ECO:0007669"/>
    <property type="project" value="UniProtKB-EC"/>
</dbReference>
<dbReference type="CDD" id="cd06445">
    <property type="entry name" value="ATase"/>
    <property type="match status" value="1"/>
</dbReference>
<evidence type="ECO:0000256" key="4">
    <source>
        <dbReference type="ARBA" id="ARBA00015377"/>
    </source>
</evidence>
<dbReference type="PANTHER" id="PTHR10815">
    <property type="entry name" value="METHYLATED-DNA--PROTEIN-CYSTEINE METHYLTRANSFERASE"/>
    <property type="match status" value="1"/>
</dbReference>
<comment type="catalytic activity">
    <reaction evidence="1">
        <text>a 4-O-methyl-thymidine in DNA + L-cysteinyl-[protein] = a thymidine in DNA + S-methyl-L-cysteinyl-[protein]</text>
        <dbReference type="Rhea" id="RHEA:53428"/>
        <dbReference type="Rhea" id="RHEA-COMP:10131"/>
        <dbReference type="Rhea" id="RHEA-COMP:10132"/>
        <dbReference type="Rhea" id="RHEA-COMP:13555"/>
        <dbReference type="Rhea" id="RHEA-COMP:13556"/>
        <dbReference type="ChEBI" id="CHEBI:29950"/>
        <dbReference type="ChEBI" id="CHEBI:82612"/>
        <dbReference type="ChEBI" id="CHEBI:137386"/>
        <dbReference type="ChEBI" id="CHEBI:137387"/>
        <dbReference type="EC" id="2.1.1.63"/>
    </reaction>
</comment>
<evidence type="ECO:0000256" key="1">
    <source>
        <dbReference type="ARBA" id="ARBA00001286"/>
    </source>
</evidence>
<dbReference type="GO" id="GO:0006281">
    <property type="term" value="P:DNA repair"/>
    <property type="evidence" value="ECO:0007669"/>
    <property type="project" value="UniProtKB-KW"/>
</dbReference>
<evidence type="ECO:0000256" key="8">
    <source>
        <dbReference type="ARBA" id="ARBA00023204"/>
    </source>
</evidence>
<keyword evidence="7" id="KW-0227">DNA damage</keyword>
<proteinExistence type="inferred from homology"/>
<dbReference type="NCBIfam" id="TIGR00589">
    <property type="entry name" value="ogt"/>
    <property type="match status" value="1"/>
</dbReference>
<evidence type="ECO:0000256" key="6">
    <source>
        <dbReference type="ARBA" id="ARBA00022679"/>
    </source>
</evidence>
<dbReference type="InterPro" id="IPR036217">
    <property type="entry name" value="MethylDNA_cys_MeTrfase_DNAb"/>
</dbReference>
<comment type="catalytic activity">
    <reaction evidence="11">
        <text>a 6-O-methyl-2'-deoxyguanosine in DNA + L-cysteinyl-[protein] = S-methyl-L-cysteinyl-[protein] + a 2'-deoxyguanosine in DNA</text>
        <dbReference type="Rhea" id="RHEA:24000"/>
        <dbReference type="Rhea" id="RHEA-COMP:10131"/>
        <dbReference type="Rhea" id="RHEA-COMP:10132"/>
        <dbReference type="Rhea" id="RHEA-COMP:11367"/>
        <dbReference type="Rhea" id="RHEA-COMP:11368"/>
        <dbReference type="ChEBI" id="CHEBI:29950"/>
        <dbReference type="ChEBI" id="CHEBI:82612"/>
        <dbReference type="ChEBI" id="CHEBI:85445"/>
        <dbReference type="ChEBI" id="CHEBI:85448"/>
        <dbReference type="EC" id="2.1.1.63"/>
    </reaction>
</comment>
<evidence type="ECO:0000313" key="14">
    <source>
        <dbReference type="Proteomes" id="UP001153365"/>
    </source>
</evidence>
<feature type="domain" description="Methylated-DNA-[protein]-cysteine S-methyltransferase DNA binding" evidence="12">
    <location>
        <begin position="32"/>
        <end position="118"/>
    </location>
</feature>
<keyword evidence="14" id="KW-1185">Reference proteome</keyword>
<dbReference type="InterPro" id="IPR001497">
    <property type="entry name" value="MethylDNA_cys_MeTrfase_AS"/>
</dbReference>
<protein>
    <recommendedName>
        <fullName evidence="4">Methylated-DNA--protein-cysteine methyltransferase</fullName>
        <ecNumber evidence="3">2.1.1.63</ecNumber>
    </recommendedName>
    <alternativeName>
        <fullName evidence="9">6-O-methylguanine-DNA methyltransferase</fullName>
    </alternativeName>
    <alternativeName>
        <fullName evidence="10">O-6-methylguanine-DNA-alkyltransferase</fullName>
    </alternativeName>
</protein>
<evidence type="ECO:0000259" key="12">
    <source>
        <dbReference type="Pfam" id="PF01035"/>
    </source>
</evidence>
<name>A0AAV0AI31_PHAPC</name>
<dbReference type="InterPro" id="IPR036388">
    <property type="entry name" value="WH-like_DNA-bd_sf"/>
</dbReference>
<dbReference type="PANTHER" id="PTHR10815:SF13">
    <property type="entry name" value="METHYLATED-DNA--PROTEIN-CYSTEINE METHYLTRANSFERASE"/>
    <property type="match status" value="1"/>
</dbReference>
<dbReference type="EC" id="2.1.1.63" evidence="3"/>
<evidence type="ECO:0000256" key="5">
    <source>
        <dbReference type="ARBA" id="ARBA00022603"/>
    </source>
</evidence>
<organism evidence="13 14">
    <name type="scientific">Phakopsora pachyrhizi</name>
    <name type="common">Asian soybean rust disease fungus</name>
    <dbReference type="NCBI Taxonomy" id="170000"/>
    <lineage>
        <taxon>Eukaryota</taxon>
        <taxon>Fungi</taxon>
        <taxon>Dikarya</taxon>
        <taxon>Basidiomycota</taxon>
        <taxon>Pucciniomycotina</taxon>
        <taxon>Pucciniomycetes</taxon>
        <taxon>Pucciniales</taxon>
        <taxon>Phakopsoraceae</taxon>
        <taxon>Phakopsora</taxon>
    </lineage>
</organism>
<evidence type="ECO:0000313" key="13">
    <source>
        <dbReference type="EMBL" id="CAH7667026.1"/>
    </source>
</evidence>
<dbReference type="AlphaFoldDB" id="A0AAV0AI31"/>
<comment type="similarity">
    <text evidence="2">Belongs to the MGMT family.</text>
</comment>
<accession>A0AAV0AI31</accession>
<evidence type="ECO:0000256" key="11">
    <source>
        <dbReference type="ARBA" id="ARBA00049348"/>
    </source>
</evidence>